<evidence type="ECO:0000313" key="11">
    <source>
        <dbReference type="Proteomes" id="UP000297564"/>
    </source>
</evidence>
<keyword evidence="11" id="KW-1185">Reference proteome</keyword>
<evidence type="ECO:0000256" key="4">
    <source>
        <dbReference type="ARBA" id="ARBA00022692"/>
    </source>
</evidence>
<feature type="transmembrane region" description="Helical" evidence="8">
    <location>
        <begin position="312"/>
        <end position="330"/>
    </location>
</feature>
<sequence>MPSARRSAELAHPRPRPAPRRTEMSTLSADALPATARAGNSMATRWLLNIGHAIDHMFLLIFATAVTTIASDFQVARWEDLMPYSVAAFFFFGVGSLPAGRLGDHWGRRNMMLVFFFGMGAAALLVSAVQSPWQMALALALLGCFASIYHPVGIPMLVQGALRPGWTIGINGLVGNLGVAVAAVATGFLVKYFGWRMAFAVPGVICLLIGLVFALVATREQGAPAKKKATSKPPPGVSMARLFLVMTMAATSGSLLFNFSTNSNFELLTDRLRGILQDPAQIGLLLAAVYAVASLTQLLVGNLIDRVALKPLYGSIIAAQAVLLALSMLVEGWLFFAALFFFMTMIFGAIPFTDAMVVRFVDDSMRSRVSGMRMAVSFGASSIAVWLIGPVVKQAGFTALLGLMAATSVVTLLTLSQLPSTPAPGRRSDQA</sequence>
<feature type="transmembrane region" description="Helical" evidence="8">
    <location>
        <begin position="336"/>
        <end position="358"/>
    </location>
</feature>
<dbReference type="Proteomes" id="UP000297564">
    <property type="component" value="Unassembled WGS sequence"/>
</dbReference>
<gene>
    <name evidence="10" type="ORF">EZ242_05835</name>
</gene>
<dbReference type="GO" id="GO:0005886">
    <property type="term" value="C:plasma membrane"/>
    <property type="evidence" value="ECO:0007669"/>
    <property type="project" value="UniProtKB-SubCell"/>
</dbReference>
<reference evidence="10 11" key="1">
    <citation type="submission" date="2019-03" db="EMBL/GenBank/DDBJ databases">
        <title>Ramlibacter rhizophilus CCTCC AB2015357, whole genome shotgun sequence.</title>
        <authorList>
            <person name="Zhang X."/>
            <person name="Feng G."/>
            <person name="Zhu H."/>
        </authorList>
    </citation>
    <scope>NUCLEOTIDE SEQUENCE [LARGE SCALE GENOMIC DNA]</scope>
    <source>
        <strain evidence="10 11">CCTCC AB2015357</strain>
    </source>
</reference>
<feature type="transmembrane region" description="Helical" evidence="8">
    <location>
        <begin position="111"/>
        <end position="129"/>
    </location>
</feature>
<evidence type="ECO:0000256" key="1">
    <source>
        <dbReference type="ARBA" id="ARBA00004651"/>
    </source>
</evidence>
<feature type="transmembrane region" description="Helical" evidence="8">
    <location>
        <begin position="170"/>
        <end position="193"/>
    </location>
</feature>
<feature type="domain" description="Major facilitator superfamily (MFS) profile" evidence="9">
    <location>
        <begin position="44"/>
        <end position="422"/>
    </location>
</feature>
<feature type="transmembrane region" description="Helical" evidence="8">
    <location>
        <begin position="199"/>
        <end position="218"/>
    </location>
</feature>
<feature type="transmembrane region" description="Helical" evidence="8">
    <location>
        <begin position="135"/>
        <end position="158"/>
    </location>
</feature>
<evidence type="ECO:0000256" key="7">
    <source>
        <dbReference type="SAM" id="MobiDB-lite"/>
    </source>
</evidence>
<dbReference type="SUPFAM" id="SSF103473">
    <property type="entry name" value="MFS general substrate transporter"/>
    <property type="match status" value="1"/>
</dbReference>
<keyword evidence="2" id="KW-0813">Transport</keyword>
<keyword evidence="5 8" id="KW-1133">Transmembrane helix</keyword>
<dbReference type="InterPro" id="IPR036259">
    <property type="entry name" value="MFS_trans_sf"/>
</dbReference>
<dbReference type="InterPro" id="IPR020846">
    <property type="entry name" value="MFS_dom"/>
</dbReference>
<dbReference type="Pfam" id="PF07690">
    <property type="entry name" value="MFS_1"/>
    <property type="match status" value="2"/>
</dbReference>
<evidence type="ECO:0000256" key="3">
    <source>
        <dbReference type="ARBA" id="ARBA00022475"/>
    </source>
</evidence>
<feature type="compositionally biased region" description="Basic and acidic residues" evidence="7">
    <location>
        <begin position="1"/>
        <end position="12"/>
    </location>
</feature>
<dbReference type="EMBL" id="SMLL01000002">
    <property type="protein sequence ID" value="TFZ03402.1"/>
    <property type="molecule type" value="Genomic_DNA"/>
</dbReference>
<dbReference type="OrthoDB" id="8524807at2"/>
<dbReference type="PANTHER" id="PTHR23517">
    <property type="entry name" value="RESISTANCE PROTEIN MDTM, PUTATIVE-RELATED-RELATED"/>
    <property type="match status" value="1"/>
</dbReference>
<evidence type="ECO:0000313" key="10">
    <source>
        <dbReference type="EMBL" id="TFZ03402.1"/>
    </source>
</evidence>
<evidence type="ECO:0000256" key="6">
    <source>
        <dbReference type="ARBA" id="ARBA00023136"/>
    </source>
</evidence>
<evidence type="ECO:0000259" key="9">
    <source>
        <dbReference type="PROSITE" id="PS50850"/>
    </source>
</evidence>
<evidence type="ECO:0000256" key="5">
    <source>
        <dbReference type="ARBA" id="ARBA00022989"/>
    </source>
</evidence>
<feature type="transmembrane region" description="Helical" evidence="8">
    <location>
        <begin position="239"/>
        <end position="260"/>
    </location>
</feature>
<name>A0A4Z0BXH4_9BURK</name>
<feature type="transmembrane region" description="Helical" evidence="8">
    <location>
        <begin position="81"/>
        <end position="99"/>
    </location>
</feature>
<dbReference type="AlphaFoldDB" id="A0A4Z0BXH4"/>
<comment type="caution">
    <text evidence="10">The sequence shown here is derived from an EMBL/GenBank/DDBJ whole genome shotgun (WGS) entry which is preliminary data.</text>
</comment>
<dbReference type="GO" id="GO:0022857">
    <property type="term" value="F:transmembrane transporter activity"/>
    <property type="evidence" value="ECO:0007669"/>
    <property type="project" value="InterPro"/>
</dbReference>
<dbReference type="Gene3D" id="1.20.1250.20">
    <property type="entry name" value="MFS general substrate transporter like domains"/>
    <property type="match status" value="1"/>
</dbReference>
<proteinExistence type="predicted"/>
<feature type="transmembrane region" description="Helical" evidence="8">
    <location>
        <begin position="370"/>
        <end position="389"/>
    </location>
</feature>
<dbReference type="PANTHER" id="PTHR23517:SF2">
    <property type="entry name" value="MULTIDRUG RESISTANCE PROTEIN MDTH"/>
    <property type="match status" value="1"/>
</dbReference>
<dbReference type="PROSITE" id="PS50850">
    <property type="entry name" value="MFS"/>
    <property type="match status" value="1"/>
</dbReference>
<keyword evidence="3" id="KW-1003">Cell membrane</keyword>
<feature type="region of interest" description="Disordered" evidence="7">
    <location>
        <begin position="1"/>
        <end position="26"/>
    </location>
</feature>
<dbReference type="InterPro" id="IPR011701">
    <property type="entry name" value="MFS"/>
</dbReference>
<dbReference type="InterPro" id="IPR050171">
    <property type="entry name" value="MFS_Transporters"/>
</dbReference>
<feature type="transmembrane region" description="Helical" evidence="8">
    <location>
        <begin position="280"/>
        <end position="300"/>
    </location>
</feature>
<keyword evidence="6 8" id="KW-0472">Membrane</keyword>
<accession>A0A4Z0BXH4</accession>
<feature type="transmembrane region" description="Helical" evidence="8">
    <location>
        <begin position="395"/>
        <end position="418"/>
    </location>
</feature>
<feature type="transmembrane region" description="Helical" evidence="8">
    <location>
        <begin position="46"/>
        <end position="69"/>
    </location>
</feature>
<comment type="subcellular location">
    <subcellularLocation>
        <location evidence="1">Cell membrane</location>
        <topology evidence="1">Multi-pass membrane protein</topology>
    </subcellularLocation>
</comment>
<evidence type="ECO:0000256" key="8">
    <source>
        <dbReference type="SAM" id="Phobius"/>
    </source>
</evidence>
<keyword evidence="4 8" id="KW-0812">Transmembrane</keyword>
<organism evidence="10 11">
    <name type="scientific">Ramlibacter rhizophilus</name>
    <dbReference type="NCBI Taxonomy" id="1781167"/>
    <lineage>
        <taxon>Bacteria</taxon>
        <taxon>Pseudomonadati</taxon>
        <taxon>Pseudomonadota</taxon>
        <taxon>Betaproteobacteria</taxon>
        <taxon>Burkholderiales</taxon>
        <taxon>Comamonadaceae</taxon>
        <taxon>Ramlibacter</taxon>
    </lineage>
</organism>
<evidence type="ECO:0000256" key="2">
    <source>
        <dbReference type="ARBA" id="ARBA00022448"/>
    </source>
</evidence>
<protein>
    <submittedName>
        <fullName evidence="10">MFS transporter</fullName>
    </submittedName>
</protein>